<keyword evidence="1 5" id="KW-0597">Phosphoprotein</keyword>
<dbReference type="PROSITE" id="PS50110">
    <property type="entry name" value="RESPONSE_REGULATORY"/>
    <property type="match status" value="1"/>
</dbReference>
<dbReference type="InterPro" id="IPR003607">
    <property type="entry name" value="HD/PDEase_dom"/>
</dbReference>
<keyword evidence="4" id="KW-0804">Transcription</keyword>
<dbReference type="CDD" id="cd00077">
    <property type="entry name" value="HDc"/>
    <property type="match status" value="1"/>
</dbReference>
<dbReference type="InterPro" id="IPR006675">
    <property type="entry name" value="HDIG_dom"/>
</dbReference>
<keyword evidence="3" id="KW-0805">Transcription regulation</keyword>
<evidence type="ECO:0000256" key="4">
    <source>
        <dbReference type="ARBA" id="ARBA00023163"/>
    </source>
</evidence>
<dbReference type="EMBL" id="CP121196">
    <property type="protein sequence ID" value="XBH17151.1"/>
    <property type="molecule type" value="Genomic_DNA"/>
</dbReference>
<dbReference type="InterPro" id="IPR011006">
    <property type="entry name" value="CheY-like_superfamily"/>
</dbReference>
<proteinExistence type="predicted"/>
<evidence type="ECO:0000259" key="6">
    <source>
        <dbReference type="PROSITE" id="PS50110"/>
    </source>
</evidence>
<dbReference type="PROSITE" id="PS51832">
    <property type="entry name" value="HD_GYP"/>
    <property type="match status" value="1"/>
</dbReference>
<evidence type="ECO:0000259" key="7">
    <source>
        <dbReference type="PROSITE" id="PS51832"/>
    </source>
</evidence>
<gene>
    <name evidence="8" type="ORF">P8935_21615</name>
</gene>
<dbReference type="SUPFAM" id="SSF109604">
    <property type="entry name" value="HD-domain/PDEase-like"/>
    <property type="match status" value="1"/>
</dbReference>
<protein>
    <submittedName>
        <fullName evidence="8">Response regulator</fullName>
    </submittedName>
</protein>
<dbReference type="InterPro" id="IPR052020">
    <property type="entry name" value="Cyclic_di-GMP/3'3'-cGAMP_PDE"/>
</dbReference>
<organism evidence="8">
    <name type="scientific">Telmatobacter sp. DSM 110680</name>
    <dbReference type="NCBI Taxonomy" id="3036704"/>
    <lineage>
        <taxon>Bacteria</taxon>
        <taxon>Pseudomonadati</taxon>
        <taxon>Acidobacteriota</taxon>
        <taxon>Terriglobia</taxon>
        <taxon>Terriglobales</taxon>
        <taxon>Acidobacteriaceae</taxon>
        <taxon>Telmatobacter</taxon>
    </lineage>
</organism>
<dbReference type="SMART" id="SM00471">
    <property type="entry name" value="HDc"/>
    <property type="match status" value="1"/>
</dbReference>
<dbReference type="InterPro" id="IPR001789">
    <property type="entry name" value="Sig_transdc_resp-reg_receiver"/>
</dbReference>
<feature type="modified residue" description="4-aspartylphosphate" evidence="5">
    <location>
        <position position="109"/>
    </location>
</feature>
<evidence type="ECO:0000256" key="3">
    <source>
        <dbReference type="ARBA" id="ARBA00023015"/>
    </source>
</evidence>
<name>A0AAU7DII2_9BACT</name>
<dbReference type="Pfam" id="PF13487">
    <property type="entry name" value="HD_5"/>
    <property type="match status" value="1"/>
</dbReference>
<dbReference type="Gene3D" id="1.10.3210.10">
    <property type="entry name" value="Hypothetical protein af1432"/>
    <property type="match status" value="1"/>
</dbReference>
<dbReference type="Pfam" id="PF00072">
    <property type="entry name" value="Response_reg"/>
    <property type="match status" value="1"/>
</dbReference>
<dbReference type="SMART" id="SM00448">
    <property type="entry name" value="REC"/>
    <property type="match status" value="1"/>
</dbReference>
<dbReference type="PANTHER" id="PTHR45228:SF5">
    <property type="entry name" value="CYCLIC DI-GMP PHOSPHODIESTERASE VC_1348-RELATED"/>
    <property type="match status" value="1"/>
</dbReference>
<feature type="domain" description="HD-GYP" evidence="7">
    <location>
        <begin position="208"/>
        <end position="403"/>
    </location>
</feature>
<dbReference type="AlphaFoldDB" id="A0AAU7DII2"/>
<dbReference type="FunFam" id="3.40.50.2300:FF:000018">
    <property type="entry name" value="DNA-binding transcriptional regulator NtrC"/>
    <property type="match status" value="1"/>
</dbReference>
<evidence type="ECO:0000256" key="5">
    <source>
        <dbReference type="PROSITE-ProRule" id="PRU00169"/>
    </source>
</evidence>
<evidence type="ECO:0000256" key="1">
    <source>
        <dbReference type="ARBA" id="ARBA00022553"/>
    </source>
</evidence>
<dbReference type="SUPFAM" id="SSF52172">
    <property type="entry name" value="CheY-like"/>
    <property type="match status" value="1"/>
</dbReference>
<keyword evidence="2" id="KW-0902">Two-component regulatory system</keyword>
<accession>A0AAU7DII2</accession>
<feature type="domain" description="Response regulatory" evidence="6">
    <location>
        <begin position="60"/>
        <end position="174"/>
    </location>
</feature>
<sequence length="423" mass="47041">MLVPKLRGLPRRKWTGQWRENGTETGLASKLGNQDASSSAMLSVVSADARASLKGSKSARVLVVDDEAHVRSMIAATLERQGYDVVLASGGREAMEAIDQDGFELILTDIVMQEGNGLALLERIHAQNPNLPVIMVTAIHDISVAIDSMRRGAYDYLLKPFEREHLVATVQRALEHRQALQESRTYQQNLEQVVRARTEMLRQAMEDLEHSYDVTLEALGDALDLKDSETEGHSKRVTAYTIALARAMGISPAEIKVIARGAFLHDIGKMAIPDEILRKPGKLTPEEQDVMREHCARGYQMLRKIPFLAEAAEIVFTHQEHYDGSGYPSALKSSAIPIGARIFAVADTLDAITSDRPYRVARTFDAAREEIIRCSGTQFDPTVVEVYLKIPNELWLELRSEITGQNHRFSTFDISHPLGASKK</sequence>
<evidence type="ECO:0000256" key="2">
    <source>
        <dbReference type="ARBA" id="ARBA00023012"/>
    </source>
</evidence>
<dbReference type="NCBIfam" id="TIGR00277">
    <property type="entry name" value="HDIG"/>
    <property type="match status" value="1"/>
</dbReference>
<evidence type="ECO:0000313" key="8">
    <source>
        <dbReference type="EMBL" id="XBH17151.1"/>
    </source>
</evidence>
<dbReference type="InterPro" id="IPR037522">
    <property type="entry name" value="HD_GYP_dom"/>
</dbReference>
<dbReference type="GO" id="GO:0000160">
    <property type="term" value="P:phosphorelay signal transduction system"/>
    <property type="evidence" value="ECO:0007669"/>
    <property type="project" value="UniProtKB-KW"/>
</dbReference>
<reference evidence="8" key="1">
    <citation type="submission" date="2023-03" db="EMBL/GenBank/DDBJ databases">
        <title>Edaphobacter sp.</title>
        <authorList>
            <person name="Huber K.J."/>
            <person name="Papendorf J."/>
            <person name="Pilke C."/>
            <person name="Bunk B."/>
            <person name="Sproeer C."/>
            <person name="Pester M."/>
        </authorList>
    </citation>
    <scope>NUCLEOTIDE SEQUENCE</scope>
    <source>
        <strain evidence="8">DSM 110680</strain>
    </source>
</reference>
<dbReference type="RefSeq" id="WP_348262382.1">
    <property type="nucleotide sequence ID" value="NZ_CP121196.1"/>
</dbReference>
<dbReference type="Gene3D" id="3.40.50.2300">
    <property type="match status" value="1"/>
</dbReference>
<dbReference type="PANTHER" id="PTHR45228">
    <property type="entry name" value="CYCLIC DI-GMP PHOSPHODIESTERASE TM_0186-RELATED"/>
    <property type="match status" value="1"/>
</dbReference>